<accession>A0A8H6MTC7</accession>
<name>A0A8H6MTC7_9PEZI</name>
<evidence type="ECO:0000259" key="1">
    <source>
        <dbReference type="Pfam" id="PF14420"/>
    </source>
</evidence>
<sequence length="202" mass="24029">MDIDVDIDKLDALPLTKGKIYATADVWDYHRGTITRLYQRENKTLTQVMAIMERDYFFFATKRMFRTRITNWGLDKNLKKAEVLEMVRLKRQRDAIGKRSRFTIRNQDIEWDHVDEYLRRRPDLEKHIRNARASSSKVRNLICRTPSPVPQLLQPAWETRIQEDILRLLRDHINGCVEGRMWIVSRYGQTLYGHGEINGLAR</sequence>
<dbReference type="EMBL" id="WIGM01000977">
    <property type="protein sequence ID" value="KAF6807421.1"/>
    <property type="molecule type" value="Genomic_DNA"/>
</dbReference>
<dbReference type="Proteomes" id="UP000639643">
    <property type="component" value="Unassembled WGS sequence"/>
</dbReference>
<proteinExistence type="predicted"/>
<keyword evidence="3" id="KW-1185">Reference proteome</keyword>
<evidence type="ECO:0000313" key="2">
    <source>
        <dbReference type="EMBL" id="KAF6807421.1"/>
    </source>
</evidence>
<dbReference type="OrthoDB" id="5308957at2759"/>
<comment type="caution">
    <text evidence="2">The sequence shown here is derived from an EMBL/GenBank/DDBJ whole genome shotgun (WGS) entry which is preliminary data.</text>
</comment>
<gene>
    <name evidence="2" type="ORF">CMUS01_14135</name>
</gene>
<protein>
    <recommendedName>
        <fullName evidence="1">Clr5 domain-containing protein</fullName>
    </recommendedName>
</protein>
<feature type="domain" description="Clr5" evidence="1">
    <location>
        <begin position="24"/>
        <end position="76"/>
    </location>
</feature>
<evidence type="ECO:0000313" key="3">
    <source>
        <dbReference type="Proteomes" id="UP000639643"/>
    </source>
</evidence>
<dbReference type="AlphaFoldDB" id="A0A8H6MTC7"/>
<dbReference type="PANTHER" id="PTHR38788:SF3">
    <property type="entry name" value="CLR5 DOMAIN-CONTAINING PROTEIN"/>
    <property type="match status" value="1"/>
</dbReference>
<dbReference type="PANTHER" id="PTHR38788">
    <property type="entry name" value="CLR5 DOMAIN-CONTAINING PROTEIN"/>
    <property type="match status" value="1"/>
</dbReference>
<reference evidence="2" key="1">
    <citation type="journal article" date="2020" name="Phytopathology">
        <title>Genome Sequence Resources of Colletotrichum truncatum, C. plurivorum, C. musicola, and C. sojae: Four Species Pathogenic to Soybean (Glycine max).</title>
        <authorList>
            <person name="Rogerio F."/>
            <person name="Boufleur T.R."/>
            <person name="Ciampi-Guillardi M."/>
            <person name="Sukno S.A."/>
            <person name="Thon M.R."/>
            <person name="Massola Junior N.S."/>
            <person name="Baroncelli R."/>
        </authorList>
    </citation>
    <scope>NUCLEOTIDE SEQUENCE</scope>
    <source>
        <strain evidence="2">LFN0074</strain>
    </source>
</reference>
<dbReference type="Pfam" id="PF14420">
    <property type="entry name" value="Clr5"/>
    <property type="match status" value="1"/>
</dbReference>
<organism evidence="2 3">
    <name type="scientific">Colletotrichum musicola</name>
    <dbReference type="NCBI Taxonomy" id="2175873"/>
    <lineage>
        <taxon>Eukaryota</taxon>
        <taxon>Fungi</taxon>
        <taxon>Dikarya</taxon>
        <taxon>Ascomycota</taxon>
        <taxon>Pezizomycotina</taxon>
        <taxon>Sordariomycetes</taxon>
        <taxon>Hypocreomycetidae</taxon>
        <taxon>Glomerellales</taxon>
        <taxon>Glomerellaceae</taxon>
        <taxon>Colletotrichum</taxon>
        <taxon>Colletotrichum orchidearum species complex</taxon>
    </lineage>
</organism>
<dbReference type="InterPro" id="IPR025676">
    <property type="entry name" value="Clr5_dom"/>
</dbReference>